<dbReference type="GO" id="GO:0071949">
    <property type="term" value="F:FAD binding"/>
    <property type="evidence" value="ECO:0007669"/>
    <property type="project" value="InterPro"/>
</dbReference>
<evidence type="ECO:0000256" key="12">
    <source>
        <dbReference type="PIRSR" id="PIRSR000168-1"/>
    </source>
</evidence>
<protein>
    <recommendedName>
        <fullName evidence="11">Acyl-coenzyme A oxidase</fullName>
    </recommendedName>
</protein>
<dbReference type="FunFam" id="1.20.140.10:FF:000007">
    <property type="entry name" value="Acyl-coenzyme A oxidase"/>
    <property type="match status" value="1"/>
</dbReference>
<evidence type="ECO:0000256" key="11">
    <source>
        <dbReference type="PIRNR" id="PIRNR000168"/>
    </source>
</evidence>
<dbReference type="GO" id="GO:0016402">
    <property type="term" value="F:pristanoyl-CoA oxidase activity"/>
    <property type="evidence" value="ECO:0007669"/>
    <property type="project" value="TreeGrafter"/>
</dbReference>
<evidence type="ECO:0000256" key="13">
    <source>
        <dbReference type="PIRSR" id="PIRSR000168-2"/>
    </source>
</evidence>
<dbReference type="InterPro" id="IPR002655">
    <property type="entry name" value="Acyl-CoA_oxidase_C"/>
</dbReference>
<gene>
    <name evidence="17" type="primary">LOC114328776</name>
</gene>
<dbReference type="Gene3D" id="2.40.110.10">
    <property type="entry name" value="Butyryl-CoA Dehydrogenase, subunit A, domain 2"/>
    <property type="match status" value="1"/>
</dbReference>
<organism evidence="17">
    <name type="scientific">Diabrotica virgifera virgifera</name>
    <name type="common">western corn rootworm</name>
    <dbReference type="NCBI Taxonomy" id="50390"/>
    <lineage>
        <taxon>Eukaryota</taxon>
        <taxon>Metazoa</taxon>
        <taxon>Ecdysozoa</taxon>
        <taxon>Arthropoda</taxon>
        <taxon>Hexapoda</taxon>
        <taxon>Insecta</taxon>
        <taxon>Pterygota</taxon>
        <taxon>Neoptera</taxon>
        <taxon>Endopterygota</taxon>
        <taxon>Coleoptera</taxon>
        <taxon>Polyphaga</taxon>
        <taxon>Cucujiformia</taxon>
        <taxon>Chrysomeloidea</taxon>
        <taxon>Chrysomelidae</taxon>
        <taxon>Galerucinae</taxon>
        <taxon>Diabroticina</taxon>
        <taxon>Diabroticites</taxon>
        <taxon>Diabrotica</taxon>
    </lineage>
</organism>
<evidence type="ECO:0000256" key="8">
    <source>
        <dbReference type="ARBA" id="ARBA00023002"/>
    </source>
</evidence>
<dbReference type="InParanoid" id="A0A6P7FKS6"/>
<dbReference type="KEGG" id="dvv:114328776"/>
<dbReference type="OrthoDB" id="538336at2759"/>
<dbReference type="GO" id="GO:0005777">
    <property type="term" value="C:peroxisome"/>
    <property type="evidence" value="ECO:0007669"/>
    <property type="project" value="UniProtKB-SubCell"/>
</dbReference>
<evidence type="ECO:0000256" key="2">
    <source>
        <dbReference type="ARBA" id="ARBA00004275"/>
    </source>
</evidence>
<dbReference type="InterPro" id="IPR046373">
    <property type="entry name" value="Acyl-CoA_Oxase/DH_mid-dom_sf"/>
</dbReference>
<evidence type="ECO:0000259" key="16">
    <source>
        <dbReference type="Pfam" id="PF22924"/>
    </source>
</evidence>
<dbReference type="InterPro" id="IPR009100">
    <property type="entry name" value="AcylCoA_DH/oxidase_NM_dom_sf"/>
</dbReference>
<evidence type="ECO:0000256" key="7">
    <source>
        <dbReference type="ARBA" id="ARBA00022832"/>
    </source>
</evidence>
<evidence type="ECO:0000256" key="1">
    <source>
        <dbReference type="ARBA" id="ARBA00001974"/>
    </source>
</evidence>
<keyword evidence="6 11" id="KW-0274">FAD</keyword>
<dbReference type="PIRSF" id="PIRSF000168">
    <property type="entry name" value="Acyl-CoA_oxidase"/>
    <property type="match status" value="1"/>
</dbReference>
<evidence type="ECO:0000256" key="10">
    <source>
        <dbReference type="ARBA" id="ARBA00023140"/>
    </source>
</evidence>
<dbReference type="GO" id="GO:0005504">
    <property type="term" value="F:fatty acid binding"/>
    <property type="evidence" value="ECO:0007669"/>
    <property type="project" value="TreeGrafter"/>
</dbReference>
<evidence type="ECO:0000259" key="14">
    <source>
        <dbReference type="Pfam" id="PF01756"/>
    </source>
</evidence>
<comment type="cofactor">
    <cofactor evidence="1">
        <name>FAD</name>
        <dbReference type="ChEBI" id="CHEBI:57692"/>
    </cofactor>
</comment>
<dbReference type="SUPFAM" id="SSF47203">
    <property type="entry name" value="Acyl-CoA dehydrogenase C-terminal domain-like"/>
    <property type="match status" value="2"/>
</dbReference>
<accession>A0A6P7FKS6</accession>
<dbReference type="InterPro" id="IPR006091">
    <property type="entry name" value="Acyl-CoA_Oxase/DH_mid-dom"/>
</dbReference>
<comment type="pathway">
    <text evidence="3">Lipid metabolism.</text>
</comment>
<keyword evidence="10" id="KW-0576">Peroxisome</keyword>
<keyword evidence="8" id="KW-0560">Oxidoreductase</keyword>
<evidence type="ECO:0000313" key="17">
    <source>
        <dbReference type="RefSeq" id="XP_028133538.1"/>
    </source>
</evidence>
<feature type="binding site" evidence="13">
    <location>
        <position position="151"/>
    </location>
    <ligand>
        <name>FAD</name>
        <dbReference type="ChEBI" id="CHEBI:57692"/>
    </ligand>
</feature>
<dbReference type="SUPFAM" id="SSF56645">
    <property type="entry name" value="Acyl-CoA dehydrogenase NM domain-like"/>
    <property type="match status" value="1"/>
</dbReference>
<evidence type="ECO:0000256" key="3">
    <source>
        <dbReference type="ARBA" id="ARBA00005189"/>
    </source>
</evidence>
<feature type="domain" description="Acyl-CoA oxidase/dehydrogenase middle" evidence="15">
    <location>
        <begin position="147"/>
        <end position="256"/>
    </location>
</feature>
<dbReference type="Gene3D" id="1.20.140.10">
    <property type="entry name" value="Butyryl-CoA Dehydrogenase, subunit A, domain 3"/>
    <property type="match status" value="2"/>
</dbReference>
<dbReference type="InterPro" id="IPR036250">
    <property type="entry name" value="AcylCo_DH-like_C"/>
</dbReference>
<evidence type="ECO:0000256" key="4">
    <source>
        <dbReference type="ARBA" id="ARBA00006288"/>
    </source>
</evidence>
<dbReference type="InterPro" id="IPR055060">
    <property type="entry name" value="ACOX_C_alpha1"/>
</dbReference>
<feature type="binding site" evidence="13">
    <location>
        <position position="190"/>
    </location>
    <ligand>
        <name>FAD</name>
        <dbReference type="ChEBI" id="CHEBI:57692"/>
    </ligand>
</feature>
<dbReference type="GO" id="GO:0055088">
    <property type="term" value="P:lipid homeostasis"/>
    <property type="evidence" value="ECO:0007669"/>
    <property type="project" value="TreeGrafter"/>
</dbReference>
<evidence type="ECO:0000256" key="5">
    <source>
        <dbReference type="ARBA" id="ARBA00022630"/>
    </source>
</evidence>
<reference evidence="17" key="1">
    <citation type="submission" date="2025-08" db="UniProtKB">
        <authorList>
            <consortium name="RefSeq"/>
        </authorList>
    </citation>
    <scope>IDENTIFICATION</scope>
    <source>
        <tissue evidence="17">Whole insect</tissue>
    </source>
</reference>
<feature type="domain" description="Acyl-CoA oxidase C-terminal" evidence="14">
    <location>
        <begin position="498"/>
        <end position="674"/>
    </location>
</feature>
<dbReference type="PANTHER" id="PTHR10909:SF390">
    <property type="entry name" value="PEROXISOMAL ACYL-COENZYME A OXIDASE 3"/>
    <property type="match status" value="1"/>
</dbReference>
<keyword evidence="9" id="KW-0443">Lipid metabolism</keyword>
<proteinExistence type="inferred from homology"/>
<evidence type="ECO:0000256" key="6">
    <source>
        <dbReference type="ARBA" id="ARBA00022827"/>
    </source>
</evidence>
<feature type="active site" description="Proton acceptor" evidence="12">
    <location>
        <position position="438"/>
    </location>
</feature>
<dbReference type="InterPro" id="IPR012258">
    <property type="entry name" value="Acyl-CoA_oxidase"/>
</dbReference>
<name>A0A6P7FKS6_DIAVI</name>
<dbReference type="Pfam" id="PF01756">
    <property type="entry name" value="ACOX"/>
    <property type="match status" value="1"/>
</dbReference>
<dbReference type="GO" id="GO:0033540">
    <property type="term" value="P:fatty acid beta-oxidation using acyl-CoA oxidase"/>
    <property type="evidence" value="ECO:0007669"/>
    <property type="project" value="TreeGrafter"/>
</dbReference>
<comment type="subcellular location">
    <subcellularLocation>
        <location evidence="2">Peroxisome</location>
    </subcellularLocation>
</comment>
<keyword evidence="7" id="KW-0276">Fatty acid metabolism</keyword>
<dbReference type="FunFam" id="1.20.140.10:FF:000010">
    <property type="entry name" value="Acyl-coenzyme A oxidase"/>
    <property type="match status" value="1"/>
</dbReference>
<feature type="domain" description="Acyl-CoA oxidase C-alpha1" evidence="16">
    <location>
        <begin position="293"/>
        <end position="453"/>
    </location>
</feature>
<dbReference type="PANTHER" id="PTHR10909">
    <property type="entry name" value="ELECTRON TRANSPORT OXIDOREDUCTASE"/>
    <property type="match status" value="1"/>
</dbReference>
<sequence>MSHLVEDFKPGPLDVYRKKTSFDCKKLKLFLETEDGIKFQNEIYKILENNPLYNQQNVAGLSRDNQRRIAFLGSRDQSQQYAFSFDYLMQNLRRASALVRILTTAIPSSYAKYLVANRFFVNSILSMGTERHQKIIDDAKTGKILGCYCLTEIAHGSNTKSMRTTATYDKHKKVFIINSPDFESGKCWAGGLGQTAMYGTVFAQLILDGVNYGLHAFLVPLRDPKTLIPYPGLEIWDMGRKIGLNGVDNGVVQFTNYEIPRINLLNKIADVSEDGRYITPIKDPNRRHGAALGSLSAGRVTVATIVDALAAKAITIAVRYAAVRKQFGPSGKEEIPILEYQSHQLRLIPYLAATYVIRNFNTYFTQMLYEFTKNPSLPNALEVGIEIHGVSSASKPIAGWILRDAVQECRECCGGHGYLQAAGLGDVRDNLDPNLTVEGENHVLIQQTVNWLLKLAPQMLARRQISSPMHSIDFLSNGLSILSNNRFDAREVEEISHPESIIKTFQWIVVYLLKATYEKVEGELKAGKDLFEAKNNSQVYYGKSLGLAFIQHFFLKIFLVTISEAEDPAIKAVLTRIFSLFGLWSIEKWHMATLFKGGFASNELAPTLIQDAILKLCADLKDDAVGLVDAIAVPDFILRSCLGSSDGQVYKRLKESMTKNEYNMNRPPWWKEVVNYAENNRSKSKL</sequence>
<dbReference type="FunFam" id="2.40.110.10:FF:000005">
    <property type="entry name" value="Acyl-coenzyme A oxidase"/>
    <property type="match status" value="1"/>
</dbReference>
<dbReference type="AlphaFoldDB" id="A0A6P7FKS6"/>
<keyword evidence="5 11" id="KW-0285">Flavoprotein</keyword>
<evidence type="ECO:0000259" key="15">
    <source>
        <dbReference type="Pfam" id="PF02770"/>
    </source>
</evidence>
<dbReference type="FunCoup" id="A0A6P7FKS6">
    <property type="interactions" value="685"/>
</dbReference>
<comment type="similarity">
    <text evidence="4 11">Belongs to the acyl-CoA oxidase family.</text>
</comment>
<dbReference type="Pfam" id="PF22924">
    <property type="entry name" value="ACOX_C_alpha1"/>
    <property type="match status" value="1"/>
</dbReference>
<dbReference type="Pfam" id="PF02770">
    <property type="entry name" value="Acyl-CoA_dh_M"/>
    <property type="match status" value="1"/>
</dbReference>
<dbReference type="RefSeq" id="XP_028133538.1">
    <property type="nucleotide sequence ID" value="XM_028277737.1"/>
</dbReference>
<evidence type="ECO:0000256" key="9">
    <source>
        <dbReference type="ARBA" id="ARBA00023098"/>
    </source>
</evidence>